<dbReference type="EMBL" id="CAHIKZ030005435">
    <property type="protein sequence ID" value="CAE1324924.1"/>
    <property type="molecule type" value="Genomic_DNA"/>
</dbReference>
<evidence type="ECO:0000313" key="3">
    <source>
        <dbReference type="Proteomes" id="UP000597762"/>
    </source>
</evidence>
<reference evidence="2" key="1">
    <citation type="submission" date="2021-01" db="EMBL/GenBank/DDBJ databases">
        <authorList>
            <person name="Li R."/>
            <person name="Bekaert M."/>
        </authorList>
    </citation>
    <scope>NUCLEOTIDE SEQUENCE</scope>
    <source>
        <strain evidence="2">Farmed</strain>
    </source>
</reference>
<evidence type="ECO:0000313" key="2">
    <source>
        <dbReference type="EMBL" id="CAE1324924.1"/>
    </source>
</evidence>
<evidence type="ECO:0000256" key="1">
    <source>
        <dbReference type="SAM" id="MobiDB-lite"/>
    </source>
</evidence>
<protein>
    <submittedName>
        <fullName evidence="2">Uncharacterized protein</fullName>
    </submittedName>
</protein>
<name>A0A812ELF8_ACAPH</name>
<dbReference type="AlphaFoldDB" id="A0A812ELF8"/>
<comment type="caution">
    <text evidence="2">The sequence shown here is derived from an EMBL/GenBank/DDBJ whole genome shotgun (WGS) entry which is preliminary data.</text>
</comment>
<feature type="region of interest" description="Disordered" evidence="1">
    <location>
        <begin position="99"/>
        <end position="145"/>
    </location>
</feature>
<dbReference type="OrthoDB" id="8034187at2759"/>
<accession>A0A812ELF8</accession>
<keyword evidence="3" id="KW-1185">Reference proteome</keyword>
<sequence length="321" mass="36221">MPPVRRRRRTRGFTVPYHRFLGPGKQLEELKYLPALNKLDWAAKRHDFNYGDPKKTTEESDEQFYRDSEGTGILGAVSREALKTKSALGLDSYFRPDTDLVHTNPGDSTGREEVMADQDASTVADSDAGGGNGWSGTNIGGTLPPEAGNEIRSYVLKRQFKNIVKTTDMNNINAHFVKYQGSDKGIHNVGHFCYGKLESGDYIVPYFLTTWVTVPKWEATLRNATSYRVKRQGFTIDNVECGEWLTKNNEEVFVPNPEPYFDVYVDHGQYIGYGNLVGITKVPNKGFREIQLMNGNDAELPKYKYIYGAPIHSTKSVRVTR</sequence>
<organism evidence="2 3">
    <name type="scientific">Acanthosepion pharaonis</name>
    <name type="common">Pharaoh cuttlefish</name>
    <name type="synonym">Sepia pharaonis</name>
    <dbReference type="NCBI Taxonomy" id="158019"/>
    <lineage>
        <taxon>Eukaryota</taxon>
        <taxon>Metazoa</taxon>
        <taxon>Spiralia</taxon>
        <taxon>Lophotrochozoa</taxon>
        <taxon>Mollusca</taxon>
        <taxon>Cephalopoda</taxon>
        <taxon>Coleoidea</taxon>
        <taxon>Decapodiformes</taxon>
        <taxon>Sepiida</taxon>
        <taxon>Sepiina</taxon>
        <taxon>Sepiidae</taxon>
        <taxon>Acanthosepion</taxon>
    </lineage>
</organism>
<dbReference type="Proteomes" id="UP000597762">
    <property type="component" value="Unassembled WGS sequence"/>
</dbReference>
<gene>
    <name evidence="2" type="ORF">SPHA_74635</name>
</gene>
<proteinExistence type="predicted"/>